<name>A0A5N6JSR1_MONLA</name>
<dbReference type="Proteomes" id="UP000326757">
    <property type="component" value="Unassembled WGS sequence"/>
</dbReference>
<keyword evidence="2" id="KW-1185">Reference proteome</keyword>
<sequence length="73" mass="8607">MDKLRGVSFQYQYLQSSEIISPVSFLRNYCYKIDFFPRSSNHQNSREIWLPSLRRLFALTSRDSSGLMIGKEP</sequence>
<accession>A0A5N6JSR1</accession>
<gene>
    <name evidence="1" type="ORF">EYC80_008312</name>
</gene>
<dbReference type="EMBL" id="VIGI01000016">
    <property type="protein sequence ID" value="KAB8290671.1"/>
    <property type="molecule type" value="Genomic_DNA"/>
</dbReference>
<evidence type="ECO:0000313" key="1">
    <source>
        <dbReference type="EMBL" id="KAB8290671.1"/>
    </source>
</evidence>
<proteinExistence type="predicted"/>
<reference evidence="1 2" key="1">
    <citation type="submission" date="2019-06" db="EMBL/GenBank/DDBJ databases">
        <title>Genome Sequence of the Brown Rot Fungal Pathogen Monilinia laxa.</title>
        <authorList>
            <person name="De Miccolis Angelini R.M."/>
            <person name="Landi L."/>
            <person name="Abate D."/>
            <person name="Pollastro S."/>
            <person name="Romanazzi G."/>
            <person name="Faretra F."/>
        </authorList>
    </citation>
    <scope>NUCLEOTIDE SEQUENCE [LARGE SCALE GENOMIC DNA]</scope>
    <source>
        <strain evidence="1 2">Mlax316</strain>
    </source>
</reference>
<protein>
    <submittedName>
        <fullName evidence="1">Uncharacterized protein</fullName>
    </submittedName>
</protein>
<evidence type="ECO:0000313" key="2">
    <source>
        <dbReference type="Proteomes" id="UP000326757"/>
    </source>
</evidence>
<organism evidence="1 2">
    <name type="scientific">Monilinia laxa</name>
    <name type="common">Brown rot fungus</name>
    <name type="synonym">Sclerotinia laxa</name>
    <dbReference type="NCBI Taxonomy" id="61186"/>
    <lineage>
        <taxon>Eukaryota</taxon>
        <taxon>Fungi</taxon>
        <taxon>Dikarya</taxon>
        <taxon>Ascomycota</taxon>
        <taxon>Pezizomycotina</taxon>
        <taxon>Leotiomycetes</taxon>
        <taxon>Helotiales</taxon>
        <taxon>Sclerotiniaceae</taxon>
        <taxon>Monilinia</taxon>
    </lineage>
</organism>
<dbReference type="AlphaFoldDB" id="A0A5N6JSR1"/>
<comment type="caution">
    <text evidence="1">The sequence shown here is derived from an EMBL/GenBank/DDBJ whole genome shotgun (WGS) entry which is preliminary data.</text>
</comment>